<dbReference type="HOGENOM" id="CLU_365107_0_0_4"/>
<dbReference type="PATRIC" id="fig|1247726.3.peg.1203"/>
<dbReference type="KEGG" id="amim:MIM_c11000"/>
<dbReference type="eggNOG" id="ENOG502ZC1Z">
    <property type="taxonomic scope" value="Bacteria"/>
</dbReference>
<sequence length="778" mass="84017">MAVIDIPGFIEKLNNGEIDLDTWAAIVNANTLTTMTRLNGAVNTWFGLQAALSAATGLVYTSKSAMDAAPGTIAGQAARVTEGSDKGLYLWSGSAWVKTNDPLFNGPLYTAQGADFPFLYSQRGGATYPKNGIADRSFLSVLVIGPQSLIKGKLFKISYLQNMAVLSGVAANGIRIEEFEASTFSSSGTGVSIHAPTDTPASYDRSNPQIQTFFIRPQERPGLLISVTLDPNQLPPAGTVLNMSQTVHNGYSAVIDPSCYIITSNGGHEINIGDAYPLKSMSRGGLVSAASNIANNAFLNISVSGPAEEMDGKLYRLSYLQNKAELSHGSVNGIRLEEHDAATYATDPNPDLDAVSIHIPSDAPAEYDKSLGGIQTFFITPARRPNLRFMVRLNVDFLPPEGTQLNMSSNDVFAGWSWVIDPSCYVPVGISASSGEEWNKPMYASYTASTKEMKTVSPVSESVLNQFIFRPNGYNNLPNPRGIGEAPYGNPESATFNNFNFADSEWFGVMHLRAVNNTDGNNSRWATGGNHGTNGSASGPQTARCLVHKVYSEGQELKSDFSGYVDNVQIQFTNELMGYNTVGLSRYIMRQTFWVNIIGNTCAVHAKYTALEDLYVQRDSGLQVNSQGYTDTILYAGGANTERVVFDSTTSDSGAKTIAPGAWAMVMKGQHGQLCMWMDRSFGLAADLSHVDDTQPLIRSSKGVSLKMYNSVVYDVGIPPEPAETALFMNAGDSYEWRGGYAWGIPEEVGGVDSIIRMLIDQTSKFATVFPNGSFDKG</sequence>
<accession>W0PDW6</accession>
<dbReference type="AlphaFoldDB" id="W0PDW6"/>
<evidence type="ECO:0000313" key="2">
    <source>
        <dbReference type="Proteomes" id="UP000019095"/>
    </source>
</evidence>
<reference evidence="1 2" key="1">
    <citation type="journal article" date="2014" name="Microbiology">
        <title>Unravelling the complete genome sequence of Advenella mimigardefordensis strain DPN7T and novel insights in the catabolism of the xenobiotic polythioester precursor 3,3'-dithiodipropionate.</title>
        <authorList>
            <person name="Wubbeler J.H."/>
            <person name="Hiessl S."/>
            <person name="Schuldes J."/>
            <person name="Thurmer A."/>
            <person name="Daniel R."/>
            <person name="Steinbuchel A."/>
        </authorList>
    </citation>
    <scope>NUCLEOTIDE SEQUENCE [LARGE SCALE GENOMIC DNA]</scope>
    <source>
        <strain evidence="2">DSM 17166 / LMG 22922 / DPN7</strain>
    </source>
</reference>
<dbReference type="OrthoDB" id="6881800at2"/>
<organism evidence="1 2">
    <name type="scientific">Advenella mimigardefordensis (strain DSM 17166 / LMG 22922 / DPN7)</name>
    <dbReference type="NCBI Taxonomy" id="1247726"/>
    <lineage>
        <taxon>Bacteria</taxon>
        <taxon>Pseudomonadati</taxon>
        <taxon>Pseudomonadota</taxon>
        <taxon>Betaproteobacteria</taxon>
        <taxon>Burkholderiales</taxon>
        <taxon>Alcaligenaceae</taxon>
    </lineage>
</organism>
<dbReference type="RefSeq" id="WP_025371825.1">
    <property type="nucleotide sequence ID" value="NZ_CP003915.1"/>
</dbReference>
<evidence type="ECO:0000313" key="1">
    <source>
        <dbReference type="EMBL" id="AHG63198.1"/>
    </source>
</evidence>
<dbReference type="EMBL" id="CP003915">
    <property type="protein sequence ID" value="AHG63198.1"/>
    <property type="molecule type" value="Genomic_DNA"/>
</dbReference>
<proteinExistence type="predicted"/>
<protein>
    <submittedName>
        <fullName evidence="1">Uncharacterized protein</fullName>
    </submittedName>
</protein>
<keyword evidence="2" id="KW-1185">Reference proteome</keyword>
<dbReference type="Proteomes" id="UP000019095">
    <property type="component" value="Chromosome"/>
</dbReference>
<name>W0PDW6_ADVMD</name>
<gene>
    <name evidence="1" type="ORF">MIM_c11000</name>
</gene>